<keyword evidence="2" id="KW-1185">Reference proteome</keyword>
<reference evidence="1" key="1">
    <citation type="submission" date="2022-06" db="EMBL/GenBank/DDBJ databases">
        <title>Devosia sp. XJ19-45 genome assembly.</title>
        <authorList>
            <person name="Li B."/>
            <person name="Cai M."/>
            <person name="Nie G."/>
            <person name="Li W."/>
        </authorList>
    </citation>
    <scope>NUCLEOTIDE SEQUENCE</scope>
    <source>
        <strain evidence="1">XJ19-45</strain>
    </source>
</reference>
<dbReference type="RefSeq" id="WP_254673692.1">
    <property type="nucleotide sequence ID" value="NZ_JAMWDU010000002.1"/>
</dbReference>
<name>A0A9Q4AMW9_9HYPH</name>
<dbReference type="EMBL" id="JAMWDU010000002">
    <property type="protein sequence ID" value="MCP8886625.1"/>
    <property type="molecule type" value="Genomic_DNA"/>
</dbReference>
<accession>A0A9Q4AMW9</accession>
<gene>
    <name evidence="1" type="ORF">NF348_05875</name>
</gene>
<comment type="caution">
    <text evidence="1">The sequence shown here is derived from an EMBL/GenBank/DDBJ whole genome shotgun (WGS) entry which is preliminary data.</text>
</comment>
<sequence>MSPANDNAQSPEANWSHIELSAGTVADAYVLDEHGKRALPCEVGQFRFFIDVVEYDGGRLGLESCETYEHAILKAEQARHDWQLSSPARDMVVESRP</sequence>
<dbReference type="Proteomes" id="UP001060275">
    <property type="component" value="Unassembled WGS sequence"/>
</dbReference>
<organism evidence="1 2">
    <name type="scientific">Devosia ureilytica</name>
    <dbReference type="NCBI Taxonomy" id="2952754"/>
    <lineage>
        <taxon>Bacteria</taxon>
        <taxon>Pseudomonadati</taxon>
        <taxon>Pseudomonadota</taxon>
        <taxon>Alphaproteobacteria</taxon>
        <taxon>Hyphomicrobiales</taxon>
        <taxon>Devosiaceae</taxon>
        <taxon>Devosia</taxon>
    </lineage>
</organism>
<evidence type="ECO:0000313" key="2">
    <source>
        <dbReference type="Proteomes" id="UP001060275"/>
    </source>
</evidence>
<protein>
    <submittedName>
        <fullName evidence="1">Uncharacterized protein</fullName>
    </submittedName>
</protein>
<dbReference type="AlphaFoldDB" id="A0A9Q4AMW9"/>
<evidence type="ECO:0000313" key="1">
    <source>
        <dbReference type="EMBL" id="MCP8886625.1"/>
    </source>
</evidence>
<proteinExistence type="predicted"/>